<dbReference type="Proteomes" id="UP000297245">
    <property type="component" value="Unassembled WGS sequence"/>
</dbReference>
<sequence length="187" mass="20881">MSVLQSLLRHFSFDFTNLEIAAEGRLQLVHLIQETPIGKVYSAFDHRADRPTWYAILCIMKLDDDLLDEGVVNGLELLRKVSSPDVVGPWSVYGETICEVEFEFLVIDFLDEFLHSSGGSISSGSDSGCHSLLSSSRSLDDFELANDRPVYHKASGPLTGHTAVKSGRERNLKGIFRKIARRVQKLL</sequence>
<evidence type="ECO:0000313" key="1">
    <source>
        <dbReference type="EMBL" id="THV03634.1"/>
    </source>
</evidence>
<accession>A0A4S8MMY2</accession>
<dbReference type="EMBL" id="ML179065">
    <property type="protein sequence ID" value="THV03634.1"/>
    <property type="molecule type" value="Genomic_DNA"/>
</dbReference>
<protein>
    <submittedName>
        <fullName evidence="1">Uncharacterized protein</fullName>
    </submittedName>
</protein>
<proteinExistence type="predicted"/>
<gene>
    <name evidence="1" type="ORF">K435DRAFT_912660</name>
</gene>
<name>A0A4S8MMY2_DENBC</name>
<organism evidence="1 2">
    <name type="scientific">Dendrothele bispora (strain CBS 962.96)</name>
    <dbReference type="NCBI Taxonomy" id="1314807"/>
    <lineage>
        <taxon>Eukaryota</taxon>
        <taxon>Fungi</taxon>
        <taxon>Dikarya</taxon>
        <taxon>Basidiomycota</taxon>
        <taxon>Agaricomycotina</taxon>
        <taxon>Agaricomycetes</taxon>
        <taxon>Agaricomycetidae</taxon>
        <taxon>Agaricales</taxon>
        <taxon>Agaricales incertae sedis</taxon>
        <taxon>Dendrothele</taxon>
    </lineage>
</organism>
<reference evidence="1 2" key="1">
    <citation type="journal article" date="2019" name="Nat. Ecol. Evol.">
        <title>Megaphylogeny resolves global patterns of mushroom evolution.</title>
        <authorList>
            <person name="Varga T."/>
            <person name="Krizsan K."/>
            <person name="Foldi C."/>
            <person name="Dima B."/>
            <person name="Sanchez-Garcia M."/>
            <person name="Sanchez-Ramirez S."/>
            <person name="Szollosi G.J."/>
            <person name="Szarkandi J.G."/>
            <person name="Papp V."/>
            <person name="Albert L."/>
            <person name="Andreopoulos W."/>
            <person name="Angelini C."/>
            <person name="Antonin V."/>
            <person name="Barry K.W."/>
            <person name="Bougher N.L."/>
            <person name="Buchanan P."/>
            <person name="Buyck B."/>
            <person name="Bense V."/>
            <person name="Catcheside P."/>
            <person name="Chovatia M."/>
            <person name="Cooper J."/>
            <person name="Damon W."/>
            <person name="Desjardin D."/>
            <person name="Finy P."/>
            <person name="Geml J."/>
            <person name="Haridas S."/>
            <person name="Hughes K."/>
            <person name="Justo A."/>
            <person name="Karasinski D."/>
            <person name="Kautmanova I."/>
            <person name="Kiss B."/>
            <person name="Kocsube S."/>
            <person name="Kotiranta H."/>
            <person name="LaButti K.M."/>
            <person name="Lechner B.E."/>
            <person name="Liimatainen K."/>
            <person name="Lipzen A."/>
            <person name="Lukacs Z."/>
            <person name="Mihaltcheva S."/>
            <person name="Morgado L.N."/>
            <person name="Niskanen T."/>
            <person name="Noordeloos M.E."/>
            <person name="Ohm R.A."/>
            <person name="Ortiz-Santana B."/>
            <person name="Ovrebo C."/>
            <person name="Racz N."/>
            <person name="Riley R."/>
            <person name="Savchenko A."/>
            <person name="Shiryaev A."/>
            <person name="Soop K."/>
            <person name="Spirin V."/>
            <person name="Szebenyi C."/>
            <person name="Tomsovsky M."/>
            <person name="Tulloss R.E."/>
            <person name="Uehling J."/>
            <person name="Grigoriev I.V."/>
            <person name="Vagvolgyi C."/>
            <person name="Papp T."/>
            <person name="Martin F.M."/>
            <person name="Miettinen O."/>
            <person name="Hibbett D.S."/>
            <person name="Nagy L.G."/>
        </authorList>
    </citation>
    <scope>NUCLEOTIDE SEQUENCE [LARGE SCALE GENOMIC DNA]</scope>
    <source>
        <strain evidence="1 2">CBS 962.96</strain>
    </source>
</reference>
<evidence type="ECO:0000313" key="2">
    <source>
        <dbReference type="Proteomes" id="UP000297245"/>
    </source>
</evidence>
<dbReference type="AlphaFoldDB" id="A0A4S8MMY2"/>
<dbReference type="OrthoDB" id="3099184at2759"/>
<keyword evidence="2" id="KW-1185">Reference proteome</keyword>